<proteinExistence type="predicted"/>
<dbReference type="EMBL" id="FMZW01000001">
    <property type="protein sequence ID" value="SDC08921.1"/>
    <property type="molecule type" value="Genomic_DNA"/>
</dbReference>
<protein>
    <submittedName>
        <fullName evidence="1">Uncharacterized protein</fullName>
    </submittedName>
</protein>
<dbReference type="RefSeq" id="WP_092077771.1">
    <property type="nucleotide sequence ID" value="NZ_FMZW01000001.1"/>
</dbReference>
<accession>A0A1G6IR58</accession>
<dbReference type="Proteomes" id="UP000199245">
    <property type="component" value="Unassembled WGS sequence"/>
</dbReference>
<name>A0A1G6IR58_9BRAD</name>
<evidence type="ECO:0000313" key="2">
    <source>
        <dbReference type="Proteomes" id="UP000199245"/>
    </source>
</evidence>
<organism evidence="1 2">
    <name type="scientific">Bradyrhizobium brasilense</name>
    <dbReference type="NCBI Taxonomy" id="1419277"/>
    <lineage>
        <taxon>Bacteria</taxon>
        <taxon>Pseudomonadati</taxon>
        <taxon>Pseudomonadota</taxon>
        <taxon>Alphaproteobacteria</taxon>
        <taxon>Hyphomicrobiales</taxon>
        <taxon>Nitrobacteraceae</taxon>
        <taxon>Bradyrhizobium</taxon>
    </lineage>
</organism>
<evidence type="ECO:0000313" key="1">
    <source>
        <dbReference type="EMBL" id="SDC08921.1"/>
    </source>
</evidence>
<dbReference type="AlphaFoldDB" id="A0A1G6IR58"/>
<reference evidence="1 2" key="1">
    <citation type="submission" date="2016-10" db="EMBL/GenBank/DDBJ databases">
        <authorList>
            <person name="de Groot N.N."/>
        </authorList>
    </citation>
    <scope>NUCLEOTIDE SEQUENCE [LARGE SCALE GENOMIC DNA]</scope>
    <source>
        <strain evidence="1 2">R5</strain>
    </source>
</reference>
<gene>
    <name evidence="1" type="ORF">SAMN05216337_1001226</name>
</gene>
<sequence length="95" mass="10650">MISAKTRADAIKYARRFAWGFDNAAFGSDDWRCGRNIRVELGLDDNDDPMAYEDEIEPCDCPECDGASHREWSKKLPLSIRIALNLASSAPEQGK</sequence>